<accession>A0AAV4XIG3</accession>
<evidence type="ECO:0000256" key="1">
    <source>
        <dbReference type="SAM" id="MobiDB-lite"/>
    </source>
</evidence>
<feature type="transmembrane region" description="Helical" evidence="2">
    <location>
        <begin position="60"/>
        <end position="79"/>
    </location>
</feature>
<sequence length="363" mass="40753">MEHPSIIRHPNRRRTKRKQKAKLPFRHVPSPQSFCCTSSPPSILSRCLSLPSPASLELRTLFPILATCSLSCVLWYVLFQRRRTLKEVAEKLGAHSHNTHLAPFNRSRLLNSITAAFLSVALSYLVTVVYYLQTSRESIDNVWNFGYEMPYNFWGLCVRFLQVFCYNLQVLVFPGLASLHMSAMYWSCADSLLFLPKETGSSLQKGSISVLRHGIFKLVDLVREFGDALSIPASVALVLHLLLMFNSLASFFLLSEAALMPTFMLENLTCLFCSAWCLLLIAASASDVHVRAGALSTDLGELHERGGGPVRRPFRRVALIGAMADKEAPLMSACDVVYFRRRYILSVLGGFFTYALLFINIKS</sequence>
<keyword evidence="2" id="KW-0812">Transmembrane</keyword>
<feature type="transmembrane region" description="Helical" evidence="2">
    <location>
        <begin position="233"/>
        <end position="254"/>
    </location>
</feature>
<comment type="caution">
    <text evidence="3">The sequence shown here is derived from an EMBL/GenBank/DDBJ whole genome shotgun (WGS) entry which is preliminary data.</text>
</comment>
<keyword evidence="4" id="KW-1185">Reference proteome</keyword>
<protein>
    <recommendedName>
        <fullName evidence="5">Gustatory receptor</fullName>
    </recommendedName>
</protein>
<dbReference type="EMBL" id="BPLR01000439">
    <property type="protein sequence ID" value="GIY94840.1"/>
    <property type="molecule type" value="Genomic_DNA"/>
</dbReference>
<proteinExistence type="predicted"/>
<evidence type="ECO:0008006" key="5">
    <source>
        <dbReference type="Google" id="ProtNLM"/>
    </source>
</evidence>
<feature type="region of interest" description="Disordered" evidence="1">
    <location>
        <begin position="1"/>
        <end position="22"/>
    </location>
</feature>
<organism evidence="3 4">
    <name type="scientific">Caerostris extrusa</name>
    <name type="common">Bark spider</name>
    <name type="synonym">Caerostris bankana</name>
    <dbReference type="NCBI Taxonomy" id="172846"/>
    <lineage>
        <taxon>Eukaryota</taxon>
        <taxon>Metazoa</taxon>
        <taxon>Ecdysozoa</taxon>
        <taxon>Arthropoda</taxon>
        <taxon>Chelicerata</taxon>
        <taxon>Arachnida</taxon>
        <taxon>Araneae</taxon>
        <taxon>Araneomorphae</taxon>
        <taxon>Entelegynae</taxon>
        <taxon>Araneoidea</taxon>
        <taxon>Araneidae</taxon>
        <taxon>Caerostris</taxon>
    </lineage>
</organism>
<evidence type="ECO:0000313" key="4">
    <source>
        <dbReference type="Proteomes" id="UP001054945"/>
    </source>
</evidence>
<evidence type="ECO:0000256" key="2">
    <source>
        <dbReference type="SAM" id="Phobius"/>
    </source>
</evidence>
<feature type="transmembrane region" description="Helical" evidence="2">
    <location>
        <begin position="109"/>
        <end position="133"/>
    </location>
</feature>
<reference evidence="3 4" key="1">
    <citation type="submission" date="2021-06" db="EMBL/GenBank/DDBJ databases">
        <title>Caerostris extrusa draft genome.</title>
        <authorList>
            <person name="Kono N."/>
            <person name="Arakawa K."/>
        </authorList>
    </citation>
    <scope>NUCLEOTIDE SEQUENCE [LARGE SCALE GENOMIC DNA]</scope>
</reference>
<keyword evidence="2" id="KW-0472">Membrane</keyword>
<evidence type="ECO:0000313" key="3">
    <source>
        <dbReference type="EMBL" id="GIY94840.1"/>
    </source>
</evidence>
<name>A0AAV4XIG3_CAEEX</name>
<dbReference type="Proteomes" id="UP001054945">
    <property type="component" value="Unassembled WGS sequence"/>
</dbReference>
<feature type="transmembrane region" description="Helical" evidence="2">
    <location>
        <begin position="260"/>
        <end position="281"/>
    </location>
</feature>
<feature type="transmembrane region" description="Helical" evidence="2">
    <location>
        <begin position="343"/>
        <end position="361"/>
    </location>
</feature>
<dbReference type="AlphaFoldDB" id="A0AAV4XIG3"/>
<gene>
    <name evidence="3" type="primary">AVEN_195930_1</name>
    <name evidence="3" type="ORF">CEXT_6831</name>
</gene>
<feature type="transmembrane region" description="Helical" evidence="2">
    <location>
        <begin position="153"/>
        <end position="177"/>
    </location>
</feature>
<keyword evidence="2" id="KW-1133">Transmembrane helix</keyword>
<feature type="compositionally biased region" description="Basic residues" evidence="1">
    <location>
        <begin position="9"/>
        <end position="22"/>
    </location>
</feature>